<name>A0A8S1J598_9CHLO</name>
<dbReference type="EMBL" id="CAJHUC010001523">
    <property type="protein sequence ID" value="CAD7701394.1"/>
    <property type="molecule type" value="Genomic_DNA"/>
</dbReference>
<dbReference type="InterPro" id="IPR011989">
    <property type="entry name" value="ARM-like"/>
</dbReference>
<dbReference type="PROSITE" id="PS50176">
    <property type="entry name" value="ARM_REPEAT"/>
    <property type="match status" value="1"/>
</dbReference>
<dbReference type="InterPro" id="IPR016024">
    <property type="entry name" value="ARM-type_fold"/>
</dbReference>
<feature type="domain" description="Ataxin-10" evidence="2">
    <location>
        <begin position="10"/>
        <end position="74"/>
    </location>
</feature>
<protein>
    <recommendedName>
        <fullName evidence="2">Ataxin-10 domain-containing protein</fullName>
    </recommendedName>
</protein>
<dbReference type="Pfam" id="PF09759">
    <property type="entry name" value="Atx10homo_assoc"/>
    <property type="match status" value="1"/>
</dbReference>
<dbReference type="PANTHER" id="PTHR46241:SF1">
    <property type="entry name" value="OUTER DYNEIN ARM-DOCKING COMPLEX SUBUNIT 2"/>
    <property type="match status" value="1"/>
</dbReference>
<organism evidence="3 5">
    <name type="scientific">Ostreobium quekettii</name>
    <dbReference type="NCBI Taxonomy" id="121088"/>
    <lineage>
        <taxon>Eukaryota</taxon>
        <taxon>Viridiplantae</taxon>
        <taxon>Chlorophyta</taxon>
        <taxon>core chlorophytes</taxon>
        <taxon>Ulvophyceae</taxon>
        <taxon>TCBD clade</taxon>
        <taxon>Bryopsidales</taxon>
        <taxon>Ostreobineae</taxon>
        <taxon>Ostreobiaceae</taxon>
        <taxon>Ostreobium</taxon>
    </lineage>
</organism>
<dbReference type="InterPro" id="IPR019156">
    <property type="entry name" value="Ataxin-10_domain"/>
</dbReference>
<gene>
    <name evidence="3" type="ORF">OSTQU699_LOCUS6421</name>
    <name evidence="4" type="ORF">OSTQU699_LOCUS6753</name>
</gene>
<evidence type="ECO:0000259" key="2">
    <source>
        <dbReference type="Pfam" id="PF09759"/>
    </source>
</evidence>
<dbReference type="EMBL" id="CAJHUC010001421">
    <property type="protein sequence ID" value="CAD7701062.1"/>
    <property type="molecule type" value="Genomic_DNA"/>
</dbReference>
<sequence>MGEDSPVAIDAIAALGYLVHKDASTKAAVRRLGGIPLLVRMLHADAHKPITCYATAALHNLVDGSTRNKQAVRAAGAIPRLVLLMDGDASNPVVEVAVRTIFKLAEKCEENQSDIRRARGLARLIEMQAKGCTKSLSAWVEKTLQTLKMTDREMEDAKVLSFLGKSFQREFDKVRSSNDNLLSEVVSLKELVNGVVGDLMGQLSHQQNVWQKRKRTSSPRLKC</sequence>
<dbReference type="SMART" id="SM00185">
    <property type="entry name" value="ARM"/>
    <property type="match status" value="2"/>
</dbReference>
<dbReference type="InterPro" id="IPR000225">
    <property type="entry name" value="Armadillo"/>
</dbReference>
<proteinExistence type="predicted"/>
<keyword evidence="5" id="KW-1185">Reference proteome</keyword>
<evidence type="ECO:0000313" key="5">
    <source>
        <dbReference type="Proteomes" id="UP000708148"/>
    </source>
</evidence>
<accession>A0A8S1J598</accession>
<evidence type="ECO:0000313" key="3">
    <source>
        <dbReference type="EMBL" id="CAD7701062.1"/>
    </source>
</evidence>
<dbReference type="Gene3D" id="1.25.10.10">
    <property type="entry name" value="Leucine-rich Repeat Variant"/>
    <property type="match status" value="1"/>
</dbReference>
<dbReference type="PANTHER" id="PTHR46241">
    <property type="entry name" value="ARMADILLO REPEAT-CONTAINING PROTEIN 4 ARMC4"/>
    <property type="match status" value="1"/>
</dbReference>
<dbReference type="SUPFAM" id="SSF48371">
    <property type="entry name" value="ARM repeat"/>
    <property type="match status" value="1"/>
</dbReference>
<reference evidence="3" key="1">
    <citation type="submission" date="2020-12" db="EMBL/GenBank/DDBJ databases">
        <authorList>
            <person name="Iha C."/>
        </authorList>
    </citation>
    <scope>NUCLEOTIDE SEQUENCE</scope>
</reference>
<evidence type="ECO:0000256" key="1">
    <source>
        <dbReference type="PROSITE-ProRule" id="PRU00259"/>
    </source>
</evidence>
<dbReference type="AlphaFoldDB" id="A0A8S1J598"/>
<feature type="repeat" description="ARM" evidence="1">
    <location>
        <begin position="33"/>
        <end position="76"/>
    </location>
</feature>
<dbReference type="OrthoDB" id="7537227at2759"/>
<dbReference type="Proteomes" id="UP000708148">
    <property type="component" value="Unassembled WGS sequence"/>
</dbReference>
<comment type="caution">
    <text evidence="3">The sequence shown here is derived from an EMBL/GenBank/DDBJ whole genome shotgun (WGS) entry which is preliminary data.</text>
</comment>
<evidence type="ECO:0000313" key="4">
    <source>
        <dbReference type="EMBL" id="CAD7701394.1"/>
    </source>
</evidence>